<sequence length="232" mass="24272">MALPVLVLRPEPGASATLALARDKGLDASAFPLFEVRPLAWEPVARTEVDALLLGSANALRHGGSQLEAYCGLPAYCVGETTARAAAQAGLHVAAAGRGGLQALLDARRAEHHRLLRLAGRERTVLNAPEGVAIVTREVYASEPLPPPGPLLRALGRPALALLHSGEAAARLLQICAGHRIDRSRIHLVAIGPRVAARAGDGWASVRSAAHPEDSALLALTVQMCQEARPGQ</sequence>
<accession>A0ABY1Q7U3</accession>
<dbReference type="InterPro" id="IPR003754">
    <property type="entry name" value="4pyrrol_synth_uPrphyn_synth"/>
</dbReference>
<dbReference type="Pfam" id="PF02602">
    <property type="entry name" value="HEM4"/>
    <property type="match status" value="1"/>
</dbReference>
<gene>
    <name evidence="2" type="ORF">SAMN06296065_103251</name>
</gene>
<dbReference type="CDD" id="cd06578">
    <property type="entry name" value="HemD"/>
    <property type="match status" value="1"/>
</dbReference>
<dbReference type="SUPFAM" id="SSF69618">
    <property type="entry name" value="HemD-like"/>
    <property type="match status" value="1"/>
</dbReference>
<comment type="caution">
    <text evidence="2">The sequence shown here is derived from an EMBL/GenBank/DDBJ whole genome shotgun (WGS) entry which is preliminary data.</text>
</comment>
<proteinExistence type="predicted"/>
<evidence type="ECO:0000259" key="1">
    <source>
        <dbReference type="Pfam" id="PF02602"/>
    </source>
</evidence>
<name>A0ABY1Q7U3_9SPHN</name>
<dbReference type="RefSeq" id="WP_283405672.1">
    <property type="nucleotide sequence ID" value="NZ_FXUI01000003.1"/>
</dbReference>
<evidence type="ECO:0000313" key="3">
    <source>
        <dbReference type="Proteomes" id="UP001157910"/>
    </source>
</evidence>
<feature type="domain" description="Tetrapyrrole biosynthesis uroporphyrinogen III synthase" evidence="1">
    <location>
        <begin position="18"/>
        <end position="218"/>
    </location>
</feature>
<evidence type="ECO:0000313" key="2">
    <source>
        <dbReference type="EMBL" id="SMP61385.1"/>
    </source>
</evidence>
<dbReference type="InterPro" id="IPR036108">
    <property type="entry name" value="4pyrrol_syn_uPrphyn_synt_sf"/>
</dbReference>
<dbReference type="Gene3D" id="3.40.50.10090">
    <property type="match status" value="2"/>
</dbReference>
<reference evidence="2 3" key="1">
    <citation type="submission" date="2017-05" db="EMBL/GenBank/DDBJ databases">
        <authorList>
            <person name="Varghese N."/>
            <person name="Submissions S."/>
        </authorList>
    </citation>
    <scope>NUCLEOTIDE SEQUENCE [LARGE SCALE GENOMIC DNA]</scope>
    <source>
        <strain evidence="2 3">SM16</strain>
    </source>
</reference>
<dbReference type="EMBL" id="FXUI01000003">
    <property type="protein sequence ID" value="SMP61385.1"/>
    <property type="molecule type" value="Genomic_DNA"/>
</dbReference>
<keyword evidence="3" id="KW-1185">Reference proteome</keyword>
<organism evidence="2 3">
    <name type="scientific">Novosphingobium panipatense</name>
    <dbReference type="NCBI Taxonomy" id="428991"/>
    <lineage>
        <taxon>Bacteria</taxon>
        <taxon>Pseudomonadati</taxon>
        <taxon>Pseudomonadota</taxon>
        <taxon>Alphaproteobacteria</taxon>
        <taxon>Sphingomonadales</taxon>
        <taxon>Sphingomonadaceae</taxon>
        <taxon>Novosphingobium</taxon>
    </lineage>
</organism>
<dbReference type="Proteomes" id="UP001157910">
    <property type="component" value="Unassembled WGS sequence"/>
</dbReference>
<protein>
    <submittedName>
        <fullName evidence="2">Uroporphyrinogen-III synthase</fullName>
    </submittedName>
</protein>